<dbReference type="GO" id="GO:0004514">
    <property type="term" value="F:nicotinate-nucleotide diphosphorylase (carboxylating) activity"/>
    <property type="evidence" value="ECO:0007669"/>
    <property type="project" value="UniProtKB-EC"/>
</dbReference>
<evidence type="ECO:0000256" key="8">
    <source>
        <dbReference type="ARBA" id="ARBA00022679"/>
    </source>
</evidence>
<dbReference type="AlphaFoldDB" id="A0A1M6SK93"/>
<dbReference type="UniPathway" id="UPA00253">
    <property type="reaction ID" value="UER00331"/>
</dbReference>
<evidence type="ECO:0000256" key="4">
    <source>
        <dbReference type="ARBA" id="ARBA00011218"/>
    </source>
</evidence>
<dbReference type="STRING" id="1830138.SAMN05443507_1149"/>
<feature type="binding site" evidence="13">
    <location>
        <position position="99"/>
    </location>
    <ligand>
        <name>substrate</name>
    </ligand>
</feature>
<dbReference type="InterPro" id="IPR004393">
    <property type="entry name" value="NadC"/>
</dbReference>
<dbReference type="CDD" id="cd01572">
    <property type="entry name" value="QPRTase"/>
    <property type="match status" value="1"/>
</dbReference>
<dbReference type="Proteomes" id="UP000184016">
    <property type="component" value="Unassembled WGS sequence"/>
</dbReference>
<feature type="binding site" evidence="13">
    <location>
        <begin position="132"/>
        <end position="134"/>
    </location>
    <ligand>
        <name>substrate</name>
    </ligand>
</feature>
<evidence type="ECO:0000256" key="6">
    <source>
        <dbReference type="ARBA" id="ARBA00022642"/>
    </source>
</evidence>
<evidence type="ECO:0000256" key="9">
    <source>
        <dbReference type="ARBA" id="ARBA00033102"/>
    </source>
</evidence>
<sequence length="280" mass="30720">MYINETTKMLIRMALAEDIGRGDCTTESVIDSHLHAQALIFVKQPARIAGLPIVEAVFSELHPEVNVHHLVEDGEELKSEKNVVCQVEGPARALCMAERTALNFLGRLTGIATYTSLAVKHLEGTGTQLLDTRKTTPGWRLLEKYAVKMGGGQNHRYGLDDMVLIKDNHIAICGSITSAVQKVRARVGMSFKIEVEVDTLEQLKEALELEVDMILLDNMDIPTLRQAVQLTDGRVELEASGNMTIHRLAEVARTGVSYISMGALTHSASSVDVGMEIVFV</sequence>
<dbReference type="RefSeq" id="WP_072874282.1">
    <property type="nucleotide sequence ID" value="NZ_FRAF01000014.1"/>
</dbReference>
<keyword evidence="6" id="KW-0662">Pyridine nucleotide biosynthesis</keyword>
<evidence type="ECO:0000259" key="15">
    <source>
        <dbReference type="Pfam" id="PF02749"/>
    </source>
</evidence>
<dbReference type="GO" id="GO:0034213">
    <property type="term" value="P:quinolinate catabolic process"/>
    <property type="evidence" value="ECO:0007669"/>
    <property type="project" value="TreeGrafter"/>
</dbReference>
<feature type="domain" description="Quinolinate phosphoribosyl transferase C-terminal" evidence="14">
    <location>
        <begin position="111"/>
        <end position="275"/>
    </location>
</feature>
<feature type="binding site" evidence="13">
    <location>
        <position position="196"/>
    </location>
    <ligand>
        <name>substrate</name>
    </ligand>
</feature>
<dbReference type="Gene3D" id="3.20.20.70">
    <property type="entry name" value="Aldolase class I"/>
    <property type="match status" value="1"/>
</dbReference>
<dbReference type="InterPro" id="IPR002638">
    <property type="entry name" value="Quinolinate_PRibosylTrfase_C"/>
</dbReference>
<name>A0A1M6SK93_9BACL</name>
<evidence type="ECO:0000259" key="14">
    <source>
        <dbReference type="Pfam" id="PF01729"/>
    </source>
</evidence>
<evidence type="ECO:0000256" key="7">
    <source>
        <dbReference type="ARBA" id="ARBA00022676"/>
    </source>
</evidence>
<protein>
    <recommendedName>
        <fullName evidence="11">Probable nicotinate-nucleotide pyrophosphorylase [carboxylating]</fullName>
        <ecNumber evidence="5">2.4.2.19</ecNumber>
    </recommendedName>
    <alternativeName>
        <fullName evidence="9">Quinolinate phosphoribosyltransferase [decarboxylating]</fullName>
    </alternativeName>
</protein>
<reference evidence="17" key="1">
    <citation type="submission" date="2016-11" db="EMBL/GenBank/DDBJ databases">
        <authorList>
            <person name="Varghese N."/>
            <person name="Submissions S."/>
        </authorList>
    </citation>
    <scope>NUCLEOTIDE SEQUENCE [LARGE SCALE GENOMIC DNA]</scope>
    <source>
        <strain evidence="17">USBA-503</strain>
    </source>
</reference>
<feature type="binding site" evidence="13">
    <location>
        <position position="166"/>
    </location>
    <ligand>
        <name>substrate</name>
    </ligand>
</feature>
<dbReference type="Pfam" id="PF02749">
    <property type="entry name" value="QRPTase_N"/>
    <property type="match status" value="1"/>
</dbReference>
<dbReference type="GO" id="GO:0009435">
    <property type="term" value="P:NAD+ biosynthetic process"/>
    <property type="evidence" value="ECO:0007669"/>
    <property type="project" value="UniProtKB-UniPathway"/>
</dbReference>
<dbReference type="SUPFAM" id="SSF54675">
    <property type="entry name" value="Nicotinate/Quinolinate PRTase N-terminal domain-like"/>
    <property type="match status" value="1"/>
</dbReference>
<evidence type="ECO:0000256" key="13">
    <source>
        <dbReference type="PIRSR" id="PIRSR006250-1"/>
    </source>
</evidence>
<dbReference type="EC" id="2.4.2.19" evidence="5"/>
<evidence type="ECO:0000256" key="5">
    <source>
        <dbReference type="ARBA" id="ARBA00011944"/>
    </source>
</evidence>
<dbReference type="InterPro" id="IPR027277">
    <property type="entry name" value="NadC/ModD"/>
</dbReference>
<dbReference type="InterPro" id="IPR036068">
    <property type="entry name" value="Nicotinate_pribotase-like_C"/>
</dbReference>
<evidence type="ECO:0000313" key="17">
    <source>
        <dbReference type="Proteomes" id="UP000184016"/>
    </source>
</evidence>
<dbReference type="SUPFAM" id="SSF51690">
    <property type="entry name" value="Nicotinate/Quinolinate PRTase C-terminal domain-like"/>
    <property type="match status" value="1"/>
</dbReference>
<dbReference type="EMBL" id="FRAF01000014">
    <property type="protein sequence ID" value="SHK45161.1"/>
    <property type="molecule type" value="Genomic_DNA"/>
</dbReference>
<dbReference type="Gene3D" id="3.90.1170.20">
    <property type="entry name" value="Quinolinate phosphoribosyl transferase, N-terminal domain"/>
    <property type="match status" value="1"/>
</dbReference>
<keyword evidence="8 12" id="KW-0808">Transferase</keyword>
<comment type="similarity">
    <text evidence="3 12">Belongs to the NadC/ModD family.</text>
</comment>
<dbReference type="FunFam" id="3.90.1170.20:FF:000001">
    <property type="entry name" value="Nicotinate-nucleotide diphosphorylase (Carboxylating)"/>
    <property type="match status" value="1"/>
</dbReference>
<evidence type="ECO:0000256" key="3">
    <source>
        <dbReference type="ARBA" id="ARBA00009400"/>
    </source>
</evidence>
<dbReference type="InterPro" id="IPR022412">
    <property type="entry name" value="Quinolinate_PRibosylTrfase_N"/>
</dbReference>
<evidence type="ECO:0000256" key="2">
    <source>
        <dbReference type="ARBA" id="ARBA00004893"/>
    </source>
</evidence>
<dbReference type="PANTHER" id="PTHR32179">
    <property type="entry name" value="NICOTINATE-NUCLEOTIDE PYROPHOSPHORYLASE [CARBOXYLATING]"/>
    <property type="match status" value="1"/>
</dbReference>
<dbReference type="GO" id="GO:0005737">
    <property type="term" value="C:cytoplasm"/>
    <property type="evidence" value="ECO:0007669"/>
    <property type="project" value="TreeGrafter"/>
</dbReference>
<dbReference type="Pfam" id="PF01729">
    <property type="entry name" value="QRPTase_C"/>
    <property type="match status" value="1"/>
</dbReference>
<accession>A0A1M6SK93</accession>
<feature type="binding site" evidence="13">
    <location>
        <begin position="261"/>
        <end position="263"/>
    </location>
    <ligand>
        <name>substrate</name>
    </ligand>
</feature>
<dbReference type="FunFam" id="3.20.20.70:FF:000030">
    <property type="entry name" value="Nicotinate-nucleotide pyrophosphorylase, carboxylating"/>
    <property type="match status" value="1"/>
</dbReference>
<dbReference type="PANTHER" id="PTHR32179:SF3">
    <property type="entry name" value="NICOTINATE-NUCLEOTIDE PYROPHOSPHORYLASE [CARBOXYLATING]"/>
    <property type="match status" value="1"/>
</dbReference>
<evidence type="ECO:0000256" key="1">
    <source>
        <dbReference type="ARBA" id="ARBA00003237"/>
    </source>
</evidence>
<feature type="binding site" evidence="13">
    <location>
        <position position="156"/>
    </location>
    <ligand>
        <name>substrate</name>
    </ligand>
</feature>
<comment type="function">
    <text evidence="1">Involved in the catabolism of quinolinic acid (QA).</text>
</comment>
<gene>
    <name evidence="16" type="ORF">SAMN05443507_1149</name>
</gene>
<evidence type="ECO:0000256" key="12">
    <source>
        <dbReference type="PIRNR" id="PIRNR006250"/>
    </source>
</evidence>
<dbReference type="PIRSF" id="PIRSF006250">
    <property type="entry name" value="NadC_ModD"/>
    <property type="match status" value="1"/>
</dbReference>
<evidence type="ECO:0000256" key="11">
    <source>
        <dbReference type="ARBA" id="ARBA00069173"/>
    </source>
</evidence>
<keyword evidence="17" id="KW-1185">Reference proteome</keyword>
<dbReference type="NCBIfam" id="TIGR00078">
    <property type="entry name" value="nadC"/>
    <property type="match status" value="1"/>
</dbReference>
<feature type="domain" description="Quinolinate phosphoribosyl transferase N-terminal" evidence="15">
    <location>
        <begin position="23"/>
        <end position="108"/>
    </location>
</feature>
<dbReference type="InterPro" id="IPR013785">
    <property type="entry name" value="Aldolase_TIM"/>
</dbReference>
<feature type="binding site" evidence="13">
    <location>
        <begin position="240"/>
        <end position="242"/>
    </location>
    <ligand>
        <name>substrate</name>
    </ligand>
</feature>
<organism evidence="16 17">
    <name type="scientific">Alicyclobacillus tolerans</name>
    <dbReference type="NCBI Taxonomy" id="90970"/>
    <lineage>
        <taxon>Bacteria</taxon>
        <taxon>Bacillati</taxon>
        <taxon>Bacillota</taxon>
        <taxon>Bacilli</taxon>
        <taxon>Bacillales</taxon>
        <taxon>Alicyclobacillaceae</taxon>
        <taxon>Alicyclobacillus</taxon>
    </lineage>
</organism>
<comment type="pathway">
    <text evidence="2">Cofactor biosynthesis; NAD(+) biosynthesis; nicotinate D-ribonucleotide from quinolinate: step 1/1.</text>
</comment>
<dbReference type="InterPro" id="IPR037128">
    <property type="entry name" value="Quinolinate_PRibosylTase_N_sf"/>
</dbReference>
<feature type="binding site" evidence="13">
    <location>
        <position position="217"/>
    </location>
    <ligand>
        <name>substrate</name>
    </ligand>
</feature>
<proteinExistence type="inferred from homology"/>
<comment type="subunit">
    <text evidence="4">Hexamer formed by 3 homodimers.</text>
</comment>
<keyword evidence="7 12" id="KW-0328">Glycosyltransferase</keyword>
<dbReference type="OrthoDB" id="9782546at2"/>
<comment type="catalytic activity">
    <reaction evidence="10">
        <text>nicotinate beta-D-ribonucleotide + CO2 + diphosphate = quinolinate + 5-phospho-alpha-D-ribose 1-diphosphate + 2 H(+)</text>
        <dbReference type="Rhea" id="RHEA:12733"/>
        <dbReference type="ChEBI" id="CHEBI:15378"/>
        <dbReference type="ChEBI" id="CHEBI:16526"/>
        <dbReference type="ChEBI" id="CHEBI:29959"/>
        <dbReference type="ChEBI" id="CHEBI:33019"/>
        <dbReference type="ChEBI" id="CHEBI:57502"/>
        <dbReference type="ChEBI" id="CHEBI:58017"/>
        <dbReference type="EC" id="2.4.2.19"/>
    </reaction>
</comment>
<evidence type="ECO:0000313" key="16">
    <source>
        <dbReference type="EMBL" id="SHK45161.1"/>
    </source>
</evidence>
<evidence type="ECO:0000256" key="10">
    <source>
        <dbReference type="ARBA" id="ARBA00047445"/>
    </source>
</evidence>